<name>A0A7Y4P1Y5_9ACTN</name>
<sequence length="152" mass="16173">MRKIMALVASLAAMTMTLTGQAWAAQASGPSAHGNAVMAPAGAELSRDIYLSTGAPVGSTASWSRSIYLAAGNYRWQLDLTGLGSPLEREIYLAAGTYEWVVTVRRIFTHTDSKYVVESTLKQACCGPASLSTRLYTPVSGNYHIGSLLIPS</sequence>
<dbReference type="Proteomes" id="UP000553957">
    <property type="component" value="Unassembled WGS sequence"/>
</dbReference>
<accession>A0A7Y4P1Y5</accession>
<feature type="chain" id="PRO_5036217972" evidence="1">
    <location>
        <begin position="25"/>
        <end position="152"/>
    </location>
</feature>
<protein>
    <submittedName>
        <fullName evidence="3">Uncharacterized protein</fullName>
    </submittedName>
</protein>
<comment type="caution">
    <text evidence="3">The sequence shown here is derived from an EMBL/GenBank/DDBJ whole genome shotgun (WGS) entry which is preliminary data.</text>
</comment>
<evidence type="ECO:0000313" key="4">
    <source>
        <dbReference type="Proteomes" id="UP000534306"/>
    </source>
</evidence>
<feature type="signal peptide" evidence="1">
    <location>
        <begin position="1"/>
        <end position="24"/>
    </location>
</feature>
<evidence type="ECO:0000256" key="1">
    <source>
        <dbReference type="SAM" id="SignalP"/>
    </source>
</evidence>
<dbReference type="AlphaFoldDB" id="A0A7Y4P1Y5"/>
<dbReference type="RefSeq" id="WP_171678015.1">
    <property type="nucleotide sequence ID" value="NZ_BAAAGT010000008.1"/>
</dbReference>
<proteinExistence type="predicted"/>
<evidence type="ECO:0000313" key="3">
    <source>
        <dbReference type="EMBL" id="NOL44777.1"/>
    </source>
</evidence>
<gene>
    <name evidence="2" type="ORF">HNR71_002695</name>
    <name evidence="3" type="ORF">HPO96_31455</name>
</gene>
<dbReference type="EMBL" id="JABJRC010000009">
    <property type="protein sequence ID" value="NOL44777.1"/>
    <property type="molecule type" value="Genomic_DNA"/>
</dbReference>
<evidence type="ECO:0000313" key="5">
    <source>
        <dbReference type="Proteomes" id="UP000553957"/>
    </source>
</evidence>
<evidence type="ECO:0000313" key="2">
    <source>
        <dbReference type="EMBL" id="MBB6567058.1"/>
    </source>
</evidence>
<organism evidence="3 4">
    <name type="scientific">Kribbella sandramycini</name>
    <dbReference type="NCBI Taxonomy" id="60450"/>
    <lineage>
        <taxon>Bacteria</taxon>
        <taxon>Bacillati</taxon>
        <taxon>Actinomycetota</taxon>
        <taxon>Actinomycetes</taxon>
        <taxon>Propionibacteriales</taxon>
        <taxon>Kribbellaceae</taxon>
        <taxon>Kribbella</taxon>
    </lineage>
</organism>
<keyword evidence="4" id="KW-1185">Reference proteome</keyword>
<dbReference type="EMBL" id="JACHKF010000001">
    <property type="protein sequence ID" value="MBB6567058.1"/>
    <property type="molecule type" value="Genomic_DNA"/>
</dbReference>
<reference evidence="2 5" key="2">
    <citation type="submission" date="2020-08" db="EMBL/GenBank/DDBJ databases">
        <title>Sequencing the genomes of 1000 actinobacteria strains.</title>
        <authorList>
            <person name="Klenk H.-P."/>
        </authorList>
    </citation>
    <scope>NUCLEOTIDE SEQUENCE [LARGE SCALE GENOMIC DNA]</scope>
    <source>
        <strain evidence="2 5">DSM 15626</strain>
    </source>
</reference>
<reference evidence="3 4" key="1">
    <citation type="submission" date="2020-05" db="EMBL/GenBank/DDBJ databases">
        <title>Genome sequence of Kribbella sandramycini ATCC 39419.</title>
        <authorList>
            <person name="Maclea K.S."/>
            <person name="Fair J.L."/>
        </authorList>
    </citation>
    <scope>NUCLEOTIDE SEQUENCE [LARGE SCALE GENOMIC DNA]</scope>
    <source>
        <strain evidence="3 4">ATCC 39419</strain>
    </source>
</reference>
<keyword evidence="1" id="KW-0732">Signal</keyword>
<dbReference type="Proteomes" id="UP000534306">
    <property type="component" value="Unassembled WGS sequence"/>
</dbReference>